<dbReference type="EMBL" id="JBHMCA010000084">
    <property type="protein sequence ID" value="MFB9451115.1"/>
    <property type="molecule type" value="Genomic_DNA"/>
</dbReference>
<keyword evidence="1" id="KW-1133">Transmembrane helix</keyword>
<keyword evidence="1" id="KW-0472">Membrane</keyword>
<gene>
    <name evidence="2" type="ORF">ACFFTR_49310</name>
</gene>
<dbReference type="Proteomes" id="UP001589608">
    <property type="component" value="Unassembled WGS sequence"/>
</dbReference>
<keyword evidence="3" id="KW-1185">Reference proteome</keyword>
<keyword evidence="1" id="KW-0812">Transmembrane</keyword>
<proteinExistence type="predicted"/>
<evidence type="ECO:0000313" key="2">
    <source>
        <dbReference type="EMBL" id="MFB9451115.1"/>
    </source>
</evidence>
<accession>A0ABV5MQH2</accession>
<dbReference type="RefSeq" id="WP_223099895.1">
    <property type="nucleotide sequence ID" value="NZ_CP061913.1"/>
</dbReference>
<reference evidence="2 3" key="1">
    <citation type="submission" date="2024-09" db="EMBL/GenBank/DDBJ databases">
        <authorList>
            <person name="Sun Q."/>
            <person name="Mori K."/>
        </authorList>
    </citation>
    <scope>NUCLEOTIDE SEQUENCE [LARGE SCALE GENOMIC DNA]</scope>
    <source>
        <strain evidence="2 3">JCM 3307</strain>
    </source>
</reference>
<sequence length="69" mass="7379">MAPQPGAEVKRGSQGQQELISGLLWMGGGIAITVITYVADIPVYVVAWGPIIYGVIKVIRGLINMVRGR</sequence>
<evidence type="ECO:0000313" key="3">
    <source>
        <dbReference type="Proteomes" id="UP001589608"/>
    </source>
</evidence>
<protein>
    <submittedName>
        <fullName evidence="2">Uncharacterized protein</fullName>
    </submittedName>
</protein>
<comment type="caution">
    <text evidence="2">The sequence shown here is derived from an EMBL/GenBank/DDBJ whole genome shotgun (WGS) entry which is preliminary data.</text>
</comment>
<feature type="transmembrane region" description="Helical" evidence="1">
    <location>
        <begin position="45"/>
        <end position="63"/>
    </location>
</feature>
<evidence type="ECO:0000256" key="1">
    <source>
        <dbReference type="SAM" id="Phobius"/>
    </source>
</evidence>
<feature type="transmembrane region" description="Helical" evidence="1">
    <location>
        <begin position="19"/>
        <end position="39"/>
    </location>
</feature>
<organism evidence="2 3">
    <name type="scientific">Dactylosporangium vinaceum</name>
    <dbReference type="NCBI Taxonomy" id="53362"/>
    <lineage>
        <taxon>Bacteria</taxon>
        <taxon>Bacillati</taxon>
        <taxon>Actinomycetota</taxon>
        <taxon>Actinomycetes</taxon>
        <taxon>Micromonosporales</taxon>
        <taxon>Micromonosporaceae</taxon>
        <taxon>Dactylosporangium</taxon>
    </lineage>
</organism>
<name>A0ABV5MQH2_9ACTN</name>